<proteinExistence type="predicted"/>
<gene>
    <name evidence="1" type="ORF">ACD_3C00225G0013</name>
</gene>
<comment type="caution">
    <text evidence="1">The sequence shown here is derived from an EMBL/GenBank/DDBJ whole genome shotgun (WGS) entry which is preliminary data.</text>
</comment>
<organism evidence="1">
    <name type="scientific">uncultured bacterium</name>
    <name type="common">gcode 4</name>
    <dbReference type="NCBI Taxonomy" id="1234023"/>
    <lineage>
        <taxon>Bacteria</taxon>
        <taxon>environmental samples</taxon>
    </lineage>
</organism>
<accession>K2GVF9</accession>
<name>K2GVF9_9BACT</name>
<reference evidence="1" key="1">
    <citation type="journal article" date="2012" name="Science">
        <title>Fermentation, hydrogen, and sulfur metabolism in multiple uncultivated bacterial phyla.</title>
        <authorList>
            <person name="Wrighton K.C."/>
            <person name="Thomas B.C."/>
            <person name="Sharon I."/>
            <person name="Miller C.S."/>
            <person name="Castelle C.J."/>
            <person name="VerBerkmoes N.C."/>
            <person name="Wilkins M.J."/>
            <person name="Hettich R.L."/>
            <person name="Lipton M.S."/>
            <person name="Williams K.H."/>
            <person name="Long P.E."/>
            <person name="Banfield J.F."/>
        </authorList>
    </citation>
    <scope>NUCLEOTIDE SEQUENCE [LARGE SCALE GENOMIC DNA]</scope>
</reference>
<protein>
    <submittedName>
        <fullName evidence="1">Uncharacterized protein</fullName>
    </submittedName>
</protein>
<sequence length="94" mass="11739">MFKGKIYVYKNVNGKKEEMSKEFDDEKAFNEFIEKNPSLKEFNHIKIWELKWPRSLFDLRWFFEDAELLWQKKWIKETEKELDKIFEKSKNLLK</sequence>
<evidence type="ECO:0000313" key="1">
    <source>
        <dbReference type="EMBL" id="EKE27310.1"/>
    </source>
</evidence>
<dbReference type="EMBL" id="AMFJ01000499">
    <property type="protein sequence ID" value="EKE27310.1"/>
    <property type="molecule type" value="Genomic_DNA"/>
</dbReference>
<dbReference type="AlphaFoldDB" id="K2GVF9"/>